<dbReference type="Pfam" id="PF10082">
    <property type="entry name" value="BBP2_2"/>
    <property type="match status" value="1"/>
</dbReference>
<dbReference type="SUPFAM" id="SSF56925">
    <property type="entry name" value="OMPA-like"/>
    <property type="match status" value="1"/>
</dbReference>
<gene>
    <name evidence="2" type="ORF">HY834_15735</name>
</gene>
<feature type="chain" id="PRO_5038140504" evidence="1">
    <location>
        <begin position="22"/>
        <end position="387"/>
    </location>
</feature>
<evidence type="ECO:0000256" key="1">
    <source>
        <dbReference type="SAM" id="SignalP"/>
    </source>
</evidence>
<accession>A0A933NXR1</accession>
<evidence type="ECO:0000313" key="2">
    <source>
        <dbReference type="EMBL" id="MBI4923194.1"/>
    </source>
</evidence>
<reference evidence="2" key="1">
    <citation type="submission" date="2020-07" db="EMBL/GenBank/DDBJ databases">
        <title>Huge and variable diversity of episymbiotic CPR bacteria and DPANN archaea in groundwater ecosystems.</title>
        <authorList>
            <person name="He C.Y."/>
            <person name="Keren R."/>
            <person name="Whittaker M."/>
            <person name="Farag I.F."/>
            <person name="Doudna J."/>
            <person name="Cate J.H.D."/>
            <person name="Banfield J.F."/>
        </authorList>
    </citation>
    <scope>NUCLEOTIDE SEQUENCE</scope>
    <source>
        <strain evidence="2">NC_groundwater_1586_Pr3_B-0.1um_66_15</strain>
    </source>
</reference>
<dbReference type="Proteomes" id="UP000782610">
    <property type="component" value="Unassembled WGS sequence"/>
</dbReference>
<organism evidence="2 3">
    <name type="scientific">Devosia nanyangense</name>
    <dbReference type="NCBI Taxonomy" id="1228055"/>
    <lineage>
        <taxon>Bacteria</taxon>
        <taxon>Pseudomonadati</taxon>
        <taxon>Pseudomonadota</taxon>
        <taxon>Alphaproteobacteria</taxon>
        <taxon>Hyphomicrobiales</taxon>
        <taxon>Devosiaceae</taxon>
        <taxon>Devosia</taxon>
    </lineage>
</organism>
<keyword evidence="1" id="KW-0732">Signal</keyword>
<dbReference type="InterPro" id="IPR018759">
    <property type="entry name" value="BBP2_2"/>
</dbReference>
<name>A0A933NXR1_9HYPH</name>
<comment type="caution">
    <text evidence="2">The sequence shown here is derived from an EMBL/GenBank/DDBJ whole genome shotgun (WGS) entry which is preliminary data.</text>
</comment>
<evidence type="ECO:0000313" key="3">
    <source>
        <dbReference type="Proteomes" id="UP000782610"/>
    </source>
</evidence>
<proteinExistence type="predicted"/>
<sequence>MRAVLLAGGTMAFAGVSGVLAQDAASDTDVQPFDWSVALRGQYKLDSGGGHLETILAPDASITFGAARGQTTLSTGATIAYDGALVHPDQLRLGAASRYDLDPVTTAEGTLDLTLERLRPDDPNLPANTAIGPLEFTGTADGSVTRKFGQFDVTGRLTGERFMAGPTTLNDASTIDNSHQSYWLGAAGLRVGYEVTPLVSVFVDGSETYQKFDAPSPTLLTFLDGRTTELRAGISYTQDSIVSAEASIGRAWLDYFDPGLTDAPTWVYEASLAVSPNATVNLTGTLETSLGPSATVAGDTDVDYTLTGAARYQVNPWLTLRSSASWDRTITLGTAGISSGYSFGAGLDWASSRHAVWSADYLFAHDDAPPAPATDTHTVTVGLTIKR</sequence>
<protein>
    <submittedName>
        <fullName evidence="2">Outer membrane beta-barrel protein</fullName>
    </submittedName>
</protein>
<dbReference type="InterPro" id="IPR011250">
    <property type="entry name" value="OMP/PagP_B-barrel"/>
</dbReference>
<feature type="signal peptide" evidence="1">
    <location>
        <begin position="1"/>
        <end position="21"/>
    </location>
</feature>
<dbReference type="AlphaFoldDB" id="A0A933NXR1"/>
<dbReference type="EMBL" id="JACRAF010000048">
    <property type="protein sequence ID" value="MBI4923194.1"/>
    <property type="molecule type" value="Genomic_DNA"/>
</dbReference>